<dbReference type="Gene3D" id="3.30.160.60">
    <property type="entry name" value="Classic Zinc Finger"/>
    <property type="match status" value="4"/>
</dbReference>
<dbReference type="AlphaFoldDB" id="A0A7J6AP12"/>
<keyword evidence="10" id="KW-1185">Reference proteome</keyword>
<proteinExistence type="predicted"/>
<evidence type="ECO:0000256" key="2">
    <source>
        <dbReference type="ARBA" id="ARBA00022723"/>
    </source>
</evidence>
<dbReference type="GO" id="GO:0005634">
    <property type="term" value="C:nucleus"/>
    <property type="evidence" value="ECO:0007669"/>
    <property type="project" value="UniProtKB-SubCell"/>
</dbReference>
<comment type="subcellular location">
    <subcellularLocation>
        <location evidence="1">Nucleus</location>
    </subcellularLocation>
</comment>
<dbReference type="SMART" id="SM00355">
    <property type="entry name" value="ZnF_C2H2"/>
    <property type="match status" value="4"/>
</dbReference>
<sequence length="499" mass="55242">MSCPEEKTDCSRQTEERKLPLARPRTPPLLDPTINRYESSVGFARCEASEVKRRQKQRTLTLCAVCNIQLNSSAQAQIHYNGKTHQRRLRQASRAKTIGGARNSTGSPSQSGALLTSLPVQPQIDPKHFLPLRVNSSSPVSLFSNFSAAVISHTLSIAQSLKKKQIITCNICHLRFNSTNQAEAHYKGHKHARKLKAIDKLKNKQRILGKSVWRERERKKPMEGEMEDGSLSERTASVCSSQASNPEDVRVQGISVTLTHISHTSASQSLSQIPESPALVPPADPKCPWDSESVVKEYRKRRKCSKSLQCPVCKVTVNSGSQLEDHYKGSKHRLMLGGRCTSSRKRGGKVYSSCVTLHPKRPSVNPASTDQSHHCTVCDIDVNSEAQLQQHMSSRRHRDRATGKSPTTNFNPYNNSSAHSLLTTKLTLQKELSRTLTSNFLTSALTPTTLCAMATGPLSLSHVHPPTAIVHAPLFNPTLFRPALRPLRAAHDPIVFSPY</sequence>
<keyword evidence="4" id="KW-0863">Zinc-finger</keyword>
<evidence type="ECO:0000256" key="4">
    <source>
        <dbReference type="ARBA" id="ARBA00022771"/>
    </source>
</evidence>
<protein>
    <recommendedName>
        <fullName evidence="8">C2H2-type domain-containing protein</fullName>
    </recommendedName>
</protein>
<gene>
    <name evidence="9" type="ORF">AMELA_G00107720</name>
</gene>
<name>A0A7J6AP12_AMEME</name>
<reference evidence="9 10" key="1">
    <citation type="submission" date="2020-02" db="EMBL/GenBank/DDBJ databases">
        <title>A chromosome-scale genome assembly of the black bullhead catfish (Ameiurus melas).</title>
        <authorList>
            <person name="Wen M."/>
            <person name="Zham M."/>
            <person name="Cabau C."/>
            <person name="Klopp C."/>
            <person name="Donnadieu C."/>
            <person name="Roques C."/>
            <person name="Bouchez O."/>
            <person name="Lampietro C."/>
            <person name="Jouanno E."/>
            <person name="Herpin A."/>
            <person name="Louis A."/>
            <person name="Berthelot C."/>
            <person name="Parey E."/>
            <person name="Roest-Crollius H."/>
            <person name="Braasch I."/>
            <person name="Postlethwait J."/>
            <person name="Robinson-Rechavi M."/>
            <person name="Echchiki A."/>
            <person name="Begum T."/>
            <person name="Montfort J."/>
            <person name="Schartl M."/>
            <person name="Bobe J."/>
            <person name="Guiguen Y."/>
        </authorList>
    </citation>
    <scope>NUCLEOTIDE SEQUENCE [LARGE SCALE GENOMIC DNA]</scope>
    <source>
        <strain evidence="9">M_S1</strain>
        <tissue evidence="9">Blood</tissue>
    </source>
</reference>
<feature type="region of interest" description="Disordered" evidence="7">
    <location>
        <begin position="1"/>
        <end position="31"/>
    </location>
</feature>
<keyword evidence="3" id="KW-0677">Repeat</keyword>
<feature type="compositionally biased region" description="Basic and acidic residues" evidence="7">
    <location>
        <begin position="1"/>
        <end position="19"/>
    </location>
</feature>
<keyword evidence="2" id="KW-0479">Metal-binding</keyword>
<keyword evidence="5" id="KW-0862">Zinc</keyword>
<feature type="domain" description="C2H2-type" evidence="8">
    <location>
        <begin position="310"/>
        <end position="332"/>
    </location>
</feature>
<dbReference type="GO" id="GO:0003676">
    <property type="term" value="F:nucleic acid binding"/>
    <property type="evidence" value="ECO:0007669"/>
    <property type="project" value="InterPro"/>
</dbReference>
<evidence type="ECO:0000256" key="6">
    <source>
        <dbReference type="ARBA" id="ARBA00023242"/>
    </source>
</evidence>
<dbReference type="Proteomes" id="UP000593565">
    <property type="component" value="Unassembled WGS sequence"/>
</dbReference>
<dbReference type="InterPro" id="IPR003604">
    <property type="entry name" value="Matrin/U1-like-C_Znf_C2H2"/>
</dbReference>
<evidence type="ECO:0000313" key="9">
    <source>
        <dbReference type="EMBL" id="KAF4084584.1"/>
    </source>
</evidence>
<dbReference type="InterPro" id="IPR051845">
    <property type="entry name" value="Znf385"/>
</dbReference>
<evidence type="ECO:0000259" key="8">
    <source>
        <dbReference type="PROSITE" id="PS00028"/>
    </source>
</evidence>
<dbReference type="Pfam" id="PF12874">
    <property type="entry name" value="zf-met"/>
    <property type="match status" value="4"/>
</dbReference>
<dbReference type="PROSITE" id="PS00028">
    <property type="entry name" value="ZINC_FINGER_C2H2_1"/>
    <property type="match status" value="3"/>
</dbReference>
<dbReference type="PANTHER" id="PTHR23067">
    <property type="entry name" value="DOUBLE-STRANDED RNA-BINDING ZINC FINGER PROTEIN"/>
    <property type="match status" value="1"/>
</dbReference>
<evidence type="ECO:0000256" key="3">
    <source>
        <dbReference type="ARBA" id="ARBA00022737"/>
    </source>
</evidence>
<dbReference type="SUPFAM" id="SSF57667">
    <property type="entry name" value="beta-beta-alpha zinc fingers"/>
    <property type="match status" value="4"/>
</dbReference>
<accession>A0A7J6AP12</accession>
<feature type="domain" description="C2H2-type" evidence="8">
    <location>
        <begin position="169"/>
        <end position="191"/>
    </location>
</feature>
<dbReference type="SMART" id="SM00451">
    <property type="entry name" value="ZnF_U1"/>
    <property type="match status" value="4"/>
</dbReference>
<evidence type="ECO:0000256" key="7">
    <source>
        <dbReference type="SAM" id="MobiDB-lite"/>
    </source>
</evidence>
<feature type="region of interest" description="Disordered" evidence="7">
    <location>
        <begin position="388"/>
        <end position="416"/>
    </location>
</feature>
<keyword evidence="6" id="KW-0539">Nucleus</keyword>
<dbReference type="InterPro" id="IPR013087">
    <property type="entry name" value="Znf_C2H2_type"/>
</dbReference>
<dbReference type="EMBL" id="JAAGNN010000009">
    <property type="protein sequence ID" value="KAF4084584.1"/>
    <property type="molecule type" value="Genomic_DNA"/>
</dbReference>
<comment type="caution">
    <text evidence="9">The sequence shown here is derived from an EMBL/GenBank/DDBJ whole genome shotgun (WGS) entry which is preliminary data.</text>
</comment>
<organism evidence="9 10">
    <name type="scientific">Ameiurus melas</name>
    <name type="common">Black bullhead</name>
    <name type="synonym">Silurus melas</name>
    <dbReference type="NCBI Taxonomy" id="219545"/>
    <lineage>
        <taxon>Eukaryota</taxon>
        <taxon>Metazoa</taxon>
        <taxon>Chordata</taxon>
        <taxon>Craniata</taxon>
        <taxon>Vertebrata</taxon>
        <taxon>Euteleostomi</taxon>
        <taxon>Actinopterygii</taxon>
        <taxon>Neopterygii</taxon>
        <taxon>Teleostei</taxon>
        <taxon>Ostariophysi</taxon>
        <taxon>Siluriformes</taxon>
        <taxon>Ictaluridae</taxon>
        <taxon>Ameiurus</taxon>
    </lineage>
</organism>
<feature type="compositionally biased region" description="Polar residues" evidence="7">
    <location>
        <begin position="404"/>
        <end position="416"/>
    </location>
</feature>
<feature type="domain" description="C2H2-type" evidence="8">
    <location>
        <begin position="375"/>
        <end position="397"/>
    </location>
</feature>
<dbReference type="PANTHER" id="PTHR23067:SF6">
    <property type="entry name" value="ZINC FINGER PROTEIN 385C"/>
    <property type="match status" value="1"/>
</dbReference>
<evidence type="ECO:0000256" key="1">
    <source>
        <dbReference type="ARBA" id="ARBA00004123"/>
    </source>
</evidence>
<evidence type="ECO:0000256" key="5">
    <source>
        <dbReference type="ARBA" id="ARBA00022833"/>
    </source>
</evidence>
<dbReference type="GO" id="GO:0008270">
    <property type="term" value="F:zinc ion binding"/>
    <property type="evidence" value="ECO:0007669"/>
    <property type="project" value="UniProtKB-KW"/>
</dbReference>
<dbReference type="InterPro" id="IPR036236">
    <property type="entry name" value="Znf_C2H2_sf"/>
</dbReference>
<evidence type="ECO:0000313" key="10">
    <source>
        <dbReference type="Proteomes" id="UP000593565"/>
    </source>
</evidence>